<dbReference type="GO" id="GO:0005506">
    <property type="term" value="F:iron ion binding"/>
    <property type="evidence" value="ECO:0007669"/>
    <property type="project" value="InterPro"/>
</dbReference>
<dbReference type="InterPro" id="IPR002401">
    <property type="entry name" value="Cyt_P450_E_grp-I"/>
</dbReference>
<evidence type="ECO:0000313" key="12">
    <source>
        <dbReference type="Proteomes" id="UP000007431"/>
    </source>
</evidence>
<dbReference type="GO" id="GO:0020037">
    <property type="term" value="F:heme binding"/>
    <property type="evidence" value="ECO:0007669"/>
    <property type="project" value="InterPro"/>
</dbReference>
<dbReference type="GO" id="GO:0016705">
    <property type="term" value="F:oxidoreductase activity, acting on paired donors, with incorporation or reduction of molecular oxygen"/>
    <property type="evidence" value="ECO:0007669"/>
    <property type="project" value="InterPro"/>
</dbReference>
<evidence type="ECO:0000256" key="9">
    <source>
        <dbReference type="PIRSR" id="PIRSR602401-1"/>
    </source>
</evidence>
<dbReference type="InParanoid" id="D8Q7Y0"/>
<proteinExistence type="inferred from homology"/>
<evidence type="ECO:0000256" key="3">
    <source>
        <dbReference type="ARBA" id="ARBA00010617"/>
    </source>
</evidence>
<dbReference type="Pfam" id="PF00067">
    <property type="entry name" value="p450"/>
    <property type="match status" value="1"/>
</dbReference>
<name>D8Q7Y0_SCHCM</name>
<gene>
    <name evidence="11" type="ORF">SCHCODRAFT_56825</name>
</gene>
<keyword evidence="5 9" id="KW-0479">Metal-binding</keyword>
<evidence type="ECO:0000256" key="5">
    <source>
        <dbReference type="ARBA" id="ARBA00022723"/>
    </source>
</evidence>
<evidence type="ECO:0000256" key="8">
    <source>
        <dbReference type="ARBA" id="ARBA00023033"/>
    </source>
</evidence>
<accession>D8Q7Y0</accession>
<dbReference type="InterPro" id="IPR050364">
    <property type="entry name" value="Cytochrome_P450_fung"/>
</dbReference>
<comment type="cofactor">
    <cofactor evidence="1 9">
        <name>heme</name>
        <dbReference type="ChEBI" id="CHEBI:30413"/>
    </cofactor>
</comment>
<evidence type="ECO:0000313" key="11">
    <source>
        <dbReference type="EMBL" id="EFI96507.1"/>
    </source>
</evidence>
<dbReference type="Gene3D" id="1.10.630.10">
    <property type="entry name" value="Cytochrome P450"/>
    <property type="match status" value="1"/>
</dbReference>
<dbReference type="InterPro" id="IPR036396">
    <property type="entry name" value="Cyt_P450_sf"/>
</dbReference>
<dbReference type="OMA" id="ATIMGHF"/>
<keyword evidence="4 9" id="KW-0349">Heme</keyword>
<dbReference type="PANTHER" id="PTHR46300:SF5">
    <property type="entry name" value="CYTOCHROME P450"/>
    <property type="match status" value="1"/>
</dbReference>
<dbReference type="Proteomes" id="UP000007431">
    <property type="component" value="Unassembled WGS sequence"/>
</dbReference>
<sequence>MHRRLVQNAFSKTASRKFTAIQENEARKLVRRILLDPKDWKRLMRLFSTAVIMQIMTGQEVRGPDDEYVRIAEDINNAISGGPPLGASGLDVFPWLKHLPSWCDPTGSTRYVRKWAHAIHDVQVVPYERVMKEIRAGNAKPSLVVDMVLKEEARVQRGEPPLLTPERIQGIIGAVYGGELFLTADTLVVFTFAITMYPEVQKKAKAELYAVLGSDRLPSLADREHLPYIERVVQETFRCLETHVAGVPRRAMEDDMYKNMLLPKGSLILTNSTAITHDERVYSQPWKFDPDRYLPKEQGGRGEPMTAPHFGFGRRICPGRFTGENSVFIAIATMLHVLSFDKARDEEGNEITVDAETTEYGGGLGR</sequence>
<keyword evidence="7 9" id="KW-0408">Iron</keyword>
<keyword evidence="6 10" id="KW-0560">Oxidoreductase</keyword>
<dbReference type="GO" id="GO:0004497">
    <property type="term" value="F:monooxygenase activity"/>
    <property type="evidence" value="ECO:0007669"/>
    <property type="project" value="UniProtKB-KW"/>
</dbReference>
<dbReference type="PROSITE" id="PS00086">
    <property type="entry name" value="CYTOCHROME_P450"/>
    <property type="match status" value="1"/>
</dbReference>
<evidence type="ECO:0000256" key="6">
    <source>
        <dbReference type="ARBA" id="ARBA00023002"/>
    </source>
</evidence>
<keyword evidence="8 10" id="KW-0503">Monooxygenase</keyword>
<dbReference type="SUPFAM" id="SSF48264">
    <property type="entry name" value="Cytochrome P450"/>
    <property type="match status" value="1"/>
</dbReference>
<comment type="pathway">
    <text evidence="2">Secondary metabolite biosynthesis.</text>
</comment>
<feature type="binding site" description="axial binding residue" evidence="9">
    <location>
        <position position="317"/>
    </location>
    <ligand>
        <name>heme</name>
        <dbReference type="ChEBI" id="CHEBI:30413"/>
    </ligand>
    <ligandPart>
        <name>Fe</name>
        <dbReference type="ChEBI" id="CHEBI:18248"/>
    </ligandPart>
</feature>
<organism evidence="12">
    <name type="scientific">Schizophyllum commune (strain H4-8 / FGSC 9210)</name>
    <name type="common">Split gill fungus</name>
    <dbReference type="NCBI Taxonomy" id="578458"/>
    <lineage>
        <taxon>Eukaryota</taxon>
        <taxon>Fungi</taxon>
        <taxon>Dikarya</taxon>
        <taxon>Basidiomycota</taxon>
        <taxon>Agaricomycotina</taxon>
        <taxon>Agaricomycetes</taxon>
        <taxon>Agaricomycetidae</taxon>
        <taxon>Agaricales</taxon>
        <taxon>Schizophyllaceae</taxon>
        <taxon>Schizophyllum</taxon>
    </lineage>
</organism>
<dbReference type="PANTHER" id="PTHR46300">
    <property type="entry name" value="P450, PUTATIVE (EUROFUNG)-RELATED-RELATED"/>
    <property type="match status" value="1"/>
</dbReference>
<dbReference type="InterPro" id="IPR017972">
    <property type="entry name" value="Cyt_P450_CS"/>
</dbReference>
<keyword evidence="12" id="KW-1185">Reference proteome</keyword>
<evidence type="ECO:0000256" key="2">
    <source>
        <dbReference type="ARBA" id="ARBA00005179"/>
    </source>
</evidence>
<dbReference type="HOGENOM" id="CLU_001570_2_0_1"/>
<evidence type="ECO:0000256" key="7">
    <source>
        <dbReference type="ARBA" id="ARBA00023004"/>
    </source>
</evidence>
<dbReference type="EMBL" id="GL377307">
    <property type="protein sequence ID" value="EFI96507.1"/>
    <property type="molecule type" value="Genomic_DNA"/>
</dbReference>
<evidence type="ECO:0000256" key="1">
    <source>
        <dbReference type="ARBA" id="ARBA00001971"/>
    </source>
</evidence>
<evidence type="ECO:0000256" key="10">
    <source>
        <dbReference type="RuleBase" id="RU000461"/>
    </source>
</evidence>
<comment type="similarity">
    <text evidence="3 10">Belongs to the cytochrome P450 family.</text>
</comment>
<protein>
    <recommendedName>
        <fullName evidence="13">Cytochrome P450</fullName>
    </recommendedName>
</protein>
<reference evidence="11 12" key="1">
    <citation type="journal article" date="2010" name="Nat. Biotechnol.">
        <title>Genome sequence of the model mushroom Schizophyllum commune.</title>
        <authorList>
            <person name="Ohm R.A."/>
            <person name="de Jong J.F."/>
            <person name="Lugones L.G."/>
            <person name="Aerts A."/>
            <person name="Kothe E."/>
            <person name="Stajich J.E."/>
            <person name="de Vries R.P."/>
            <person name="Record E."/>
            <person name="Levasseur A."/>
            <person name="Baker S.E."/>
            <person name="Bartholomew K.A."/>
            <person name="Coutinho P.M."/>
            <person name="Erdmann S."/>
            <person name="Fowler T.J."/>
            <person name="Gathman A.C."/>
            <person name="Lombard V."/>
            <person name="Henrissat B."/>
            <person name="Knabe N."/>
            <person name="Kuees U."/>
            <person name="Lilly W.W."/>
            <person name="Lindquist E."/>
            <person name="Lucas S."/>
            <person name="Magnuson J.K."/>
            <person name="Piumi F."/>
            <person name="Raudaskoski M."/>
            <person name="Salamov A."/>
            <person name="Schmutz J."/>
            <person name="Schwarze F.W.M.R."/>
            <person name="vanKuyk P.A."/>
            <person name="Horton J.S."/>
            <person name="Grigoriev I.V."/>
            <person name="Woesten H.A.B."/>
        </authorList>
    </citation>
    <scope>NUCLEOTIDE SEQUENCE [LARGE SCALE GENOMIC DNA]</scope>
    <source>
        <strain evidence="12">H4-8 / FGSC 9210</strain>
    </source>
</reference>
<dbReference type="InterPro" id="IPR001128">
    <property type="entry name" value="Cyt_P450"/>
</dbReference>
<dbReference type="AlphaFoldDB" id="D8Q7Y0"/>
<dbReference type="PRINTS" id="PR00463">
    <property type="entry name" value="EP450I"/>
</dbReference>
<evidence type="ECO:0008006" key="13">
    <source>
        <dbReference type="Google" id="ProtNLM"/>
    </source>
</evidence>
<dbReference type="VEuPathDB" id="FungiDB:SCHCODRAFT_02628651"/>
<evidence type="ECO:0000256" key="4">
    <source>
        <dbReference type="ARBA" id="ARBA00022617"/>
    </source>
</evidence>
<dbReference type="eggNOG" id="KOG0156">
    <property type="taxonomic scope" value="Eukaryota"/>
</dbReference>